<reference evidence="3" key="2">
    <citation type="submission" date="2025-09" db="UniProtKB">
        <authorList>
            <consortium name="Ensembl"/>
        </authorList>
    </citation>
    <scope>IDENTIFICATION</scope>
</reference>
<proteinExistence type="predicted"/>
<dbReference type="AlphaFoldDB" id="A0A8C1GY52"/>
<accession>A0A8C1GY52</accession>
<dbReference type="InterPro" id="IPR016186">
    <property type="entry name" value="C-type_lectin-like/link_sf"/>
</dbReference>
<name>A0A8C1GY52_CYPCA</name>
<evidence type="ECO:0000313" key="3">
    <source>
        <dbReference type="Ensembl" id="ENSCCRP00010014035.1"/>
    </source>
</evidence>
<dbReference type="Proteomes" id="UP000694427">
    <property type="component" value="Unplaced"/>
</dbReference>
<sequence length="187" mass="22000">VLLLTAVIVLCVIFTQDRQQLISKNEIMSSEREQLRNELLTLGKVSLSICYIADIAKTWTELVVFTDEWIYYQSSFYHLSTERKNWDDSRQDCQKRGADLIIINNREENVSFVEFWIGLTYKEVEASWKWVDSTHMTSGFWAFGEHSGLTIKNCVVTSWPFLGWHDVICDGAYQWICEKKFPRLIWP</sequence>
<dbReference type="InterPro" id="IPR001304">
    <property type="entry name" value="C-type_lectin-like"/>
</dbReference>
<dbReference type="PANTHER" id="PTHR22803">
    <property type="entry name" value="MANNOSE, PHOSPHOLIPASE, LECTIN RECEPTOR RELATED"/>
    <property type="match status" value="1"/>
</dbReference>
<dbReference type="Ensembl" id="ENSCCRT00010015307.1">
    <property type="protein sequence ID" value="ENSCCRP00010014035.1"/>
    <property type="gene ID" value="ENSCCRG00010006051.1"/>
</dbReference>
<reference evidence="3" key="1">
    <citation type="submission" date="2025-08" db="UniProtKB">
        <authorList>
            <consortium name="Ensembl"/>
        </authorList>
    </citation>
    <scope>IDENTIFICATION</scope>
</reference>
<feature type="signal peptide" evidence="1">
    <location>
        <begin position="1"/>
        <end position="19"/>
    </location>
</feature>
<feature type="domain" description="C-type lectin" evidence="2">
    <location>
        <begin position="72"/>
        <end position="178"/>
    </location>
</feature>
<dbReference type="SUPFAM" id="SSF56436">
    <property type="entry name" value="C-type lectin-like"/>
    <property type="match status" value="1"/>
</dbReference>
<evidence type="ECO:0000259" key="2">
    <source>
        <dbReference type="PROSITE" id="PS50041"/>
    </source>
</evidence>
<keyword evidence="1" id="KW-0732">Signal</keyword>
<feature type="chain" id="PRO_5034875106" evidence="1">
    <location>
        <begin position="20"/>
        <end position="187"/>
    </location>
</feature>
<organism evidence="3 4">
    <name type="scientific">Cyprinus carpio</name>
    <name type="common">Common carp</name>
    <dbReference type="NCBI Taxonomy" id="7962"/>
    <lineage>
        <taxon>Eukaryota</taxon>
        <taxon>Metazoa</taxon>
        <taxon>Chordata</taxon>
        <taxon>Craniata</taxon>
        <taxon>Vertebrata</taxon>
        <taxon>Euteleostomi</taxon>
        <taxon>Actinopterygii</taxon>
        <taxon>Neopterygii</taxon>
        <taxon>Teleostei</taxon>
        <taxon>Ostariophysi</taxon>
        <taxon>Cypriniformes</taxon>
        <taxon>Cyprinidae</taxon>
        <taxon>Cyprininae</taxon>
        <taxon>Cyprinus</taxon>
    </lineage>
</organism>
<dbReference type="SMART" id="SM00034">
    <property type="entry name" value="CLECT"/>
    <property type="match status" value="1"/>
</dbReference>
<dbReference type="Pfam" id="PF00059">
    <property type="entry name" value="Lectin_C"/>
    <property type="match status" value="1"/>
</dbReference>
<dbReference type="Gene3D" id="3.10.100.10">
    <property type="entry name" value="Mannose-Binding Protein A, subunit A"/>
    <property type="match status" value="1"/>
</dbReference>
<evidence type="ECO:0000256" key="1">
    <source>
        <dbReference type="SAM" id="SignalP"/>
    </source>
</evidence>
<keyword evidence="4" id="KW-1185">Reference proteome</keyword>
<protein>
    <submittedName>
        <fullName evidence="3">Zmp:0000000937</fullName>
    </submittedName>
</protein>
<dbReference type="PROSITE" id="PS50041">
    <property type="entry name" value="C_TYPE_LECTIN_2"/>
    <property type="match status" value="1"/>
</dbReference>
<evidence type="ECO:0000313" key="4">
    <source>
        <dbReference type="Proteomes" id="UP000694427"/>
    </source>
</evidence>
<dbReference type="InterPro" id="IPR016187">
    <property type="entry name" value="CTDL_fold"/>
</dbReference>
<dbReference type="InterPro" id="IPR050111">
    <property type="entry name" value="C-type_lectin/snaclec_domain"/>
</dbReference>